<dbReference type="Pfam" id="PF05462">
    <property type="entry name" value="Dicty_CAR"/>
    <property type="match status" value="1"/>
</dbReference>
<feature type="transmembrane region" description="Helical" evidence="8">
    <location>
        <begin position="125"/>
        <end position="141"/>
    </location>
</feature>
<feature type="transmembrane region" description="Helical" evidence="8">
    <location>
        <begin position="84"/>
        <end position="105"/>
    </location>
</feature>
<dbReference type="GO" id="GO:0004930">
    <property type="term" value="F:G protein-coupled receptor activity"/>
    <property type="evidence" value="ECO:0007669"/>
    <property type="project" value="UniProtKB-KW"/>
</dbReference>
<dbReference type="InterPro" id="IPR022343">
    <property type="entry name" value="GCR1-cAMP_receptor"/>
</dbReference>
<keyword evidence="2 8" id="KW-0812">Transmembrane</keyword>
<dbReference type="PANTHER" id="PTHR23112:SF0">
    <property type="entry name" value="TRANSMEMBRANE PROTEIN 116"/>
    <property type="match status" value="1"/>
</dbReference>
<dbReference type="PANTHER" id="PTHR23112">
    <property type="entry name" value="G PROTEIN-COUPLED RECEPTOR 157-RELATED"/>
    <property type="match status" value="1"/>
</dbReference>
<proteinExistence type="predicted"/>
<feature type="transmembrane region" description="Helical" evidence="8">
    <location>
        <begin position="51"/>
        <end position="72"/>
    </location>
</feature>
<dbReference type="InterPro" id="IPR017981">
    <property type="entry name" value="GPCR_2-like_7TM"/>
</dbReference>
<dbReference type="GO" id="GO:0007189">
    <property type="term" value="P:adenylate cyclase-activating G protein-coupled receptor signaling pathway"/>
    <property type="evidence" value="ECO:0007669"/>
    <property type="project" value="TreeGrafter"/>
</dbReference>
<evidence type="ECO:0000256" key="8">
    <source>
        <dbReference type="SAM" id="Phobius"/>
    </source>
</evidence>
<dbReference type="Gene3D" id="1.20.1070.10">
    <property type="entry name" value="Rhodopsin 7-helix transmembrane proteins"/>
    <property type="match status" value="1"/>
</dbReference>
<reference evidence="10" key="1">
    <citation type="submission" date="2020-06" db="EMBL/GenBank/DDBJ databases">
        <authorList>
            <person name="Li T."/>
            <person name="Hu X."/>
            <person name="Zhang T."/>
            <person name="Song X."/>
            <person name="Zhang H."/>
            <person name="Dai N."/>
            <person name="Sheng W."/>
            <person name="Hou X."/>
            <person name="Wei L."/>
        </authorList>
    </citation>
    <scope>NUCLEOTIDE SEQUENCE</scope>
    <source>
        <strain evidence="10">KEN8</strain>
        <tissue evidence="10">Leaf</tissue>
    </source>
</reference>
<evidence type="ECO:0000256" key="5">
    <source>
        <dbReference type="ARBA" id="ARBA00023136"/>
    </source>
</evidence>
<feature type="transmembrane region" description="Helical" evidence="8">
    <location>
        <begin position="165"/>
        <end position="188"/>
    </location>
</feature>
<evidence type="ECO:0000256" key="7">
    <source>
        <dbReference type="ARBA" id="ARBA00023224"/>
    </source>
</evidence>
<dbReference type="PRINTS" id="PR02001">
    <property type="entry name" value="GCR1CAMPR"/>
</dbReference>
<dbReference type="PRINTS" id="PR02000">
    <property type="entry name" value="GCR1PLANT"/>
</dbReference>
<name>A0AAW2QWR1_9LAMI</name>
<keyword evidence="7" id="KW-0807">Transducer</keyword>
<dbReference type="PROSITE" id="PS50261">
    <property type="entry name" value="G_PROTEIN_RECEP_F2_4"/>
    <property type="match status" value="1"/>
</dbReference>
<evidence type="ECO:0000256" key="1">
    <source>
        <dbReference type="ARBA" id="ARBA00004141"/>
    </source>
</evidence>
<keyword evidence="4" id="KW-0297">G-protein coupled receptor</keyword>
<comment type="caution">
    <text evidence="10">The sequence shown here is derived from an EMBL/GenBank/DDBJ whole genome shotgun (WGS) entry which is preliminary data.</text>
</comment>
<dbReference type="GO" id="GO:0005886">
    <property type="term" value="C:plasma membrane"/>
    <property type="evidence" value="ECO:0007669"/>
    <property type="project" value="TreeGrafter"/>
</dbReference>
<evidence type="ECO:0000259" key="9">
    <source>
        <dbReference type="PROSITE" id="PS50261"/>
    </source>
</evidence>
<organism evidence="10">
    <name type="scientific">Sesamum calycinum</name>
    <dbReference type="NCBI Taxonomy" id="2727403"/>
    <lineage>
        <taxon>Eukaryota</taxon>
        <taxon>Viridiplantae</taxon>
        <taxon>Streptophyta</taxon>
        <taxon>Embryophyta</taxon>
        <taxon>Tracheophyta</taxon>
        <taxon>Spermatophyta</taxon>
        <taxon>Magnoliopsida</taxon>
        <taxon>eudicotyledons</taxon>
        <taxon>Gunneridae</taxon>
        <taxon>Pentapetalae</taxon>
        <taxon>asterids</taxon>
        <taxon>lamiids</taxon>
        <taxon>Lamiales</taxon>
        <taxon>Pedaliaceae</taxon>
        <taxon>Sesamum</taxon>
    </lineage>
</organism>
<keyword evidence="5 8" id="KW-0472">Membrane</keyword>
<evidence type="ECO:0000256" key="3">
    <source>
        <dbReference type="ARBA" id="ARBA00022989"/>
    </source>
</evidence>
<feature type="transmembrane region" description="Helical" evidence="8">
    <location>
        <begin position="250"/>
        <end position="274"/>
    </location>
</feature>
<feature type="transmembrane region" description="Helical" evidence="8">
    <location>
        <begin position="25"/>
        <end position="44"/>
    </location>
</feature>
<reference evidence="10" key="2">
    <citation type="journal article" date="2024" name="Plant">
        <title>Genomic evolution and insights into agronomic trait innovations of Sesamum species.</title>
        <authorList>
            <person name="Miao H."/>
            <person name="Wang L."/>
            <person name="Qu L."/>
            <person name="Liu H."/>
            <person name="Sun Y."/>
            <person name="Le M."/>
            <person name="Wang Q."/>
            <person name="Wei S."/>
            <person name="Zheng Y."/>
            <person name="Lin W."/>
            <person name="Duan Y."/>
            <person name="Cao H."/>
            <person name="Xiong S."/>
            <person name="Wang X."/>
            <person name="Wei L."/>
            <person name="Li C."/>
            <person name="Ma Q."/>
            <person name="Ju M."/>
            <person name="Zhao R."/>
            <person name="Li G."/>
            <person name="Mu C."/>
            <person name="Tian Q."/>
            <person name="Mei H."/>
            <person name="Zhang T."/>
            <person name="Gao T."/>
            <person name="Zhang H."/>
        </authorList>
    </citation>
    <scope>NUCLEOTIDE SEQUENCE</scope>
    <source>
        <strain evidence="10">KEN8</strain>
    </source>
</reference>
<sequence>MATLQAVLGNLTATERGILTTINTGASSLSLVGSGFIVLCYLLFKELRKFSFKLVFFLALSDMFCSFFGIIGDPSKGYFCYAQGYTTHFFCVASFLWTTTIAFTLHRTVVRHKTDVEDLEPMFHLYVWGTSVVMTVIRSIGNDHSHMSRIGPWCLSRTGRTGKVVHFITFYAPLWGAILFNAITYFQVIRMLKNATRMAAGMSDRAYQSDVRPDMKALNRWGYYPLILIGSWFFGTINRIHDFIEPGHKIFWLSVLDVGMAALMGLFNSIAYGLNSSVRRAIYERLDLKWGRQCLTEEAAAVPWKGEELDPSSSGMITAGWQLRGALPRRTRRKMVILLCCSEGSEDLGRGRRTLDPVLQDHCFHELIAGLKIDHHRWGFSKNRTA</sequence>
<keyword evidence="3 8" id="KW-1133">Transmembrane helix</keyword>
<dbReference type="InterPro" id="IPR022340">
    <property type="entry name" value="GPCR_GCR1_put"/>
</dbReference>
<dbReference type="SUPFAM" id="SSF81321">
    <property type="entry name" value="Family A G protein-coupled receptor-like"/>
    <property type="match status" value="1"/>
</dbReference>
<protein>
    <submittedName>
        <fullName evidence="10">G-protein coupled receptor 1</fullName>
    </submittedName>
</protein>
<keyword evidence="6 10" id="KW-0675">Receptor</keyword>
<feature type="transmembrane region" description="Helical" evidence="8">
    <location>
        <begin position="221"/>
        <end position="238"/>
    </location>
</feature>
<dbReference type="AlphaFoldDB" id="A0AAW2QWR1"/>
<dbReference type="GO" id="GO:0007166">
    <property type="term" value="P:cell surface receptor signaling pathway"/>
    <property type="evidence" value="ECO:0007669"/>
    <property type="project" value="InterPro"/>
</dbReference>
<evidence type="ECO:0000256" key="2">
    <source>
        <dbReference type="ARBA" id="ARBA00022692"/>
    </source>
</evidence>
<feature type="domain" description="G-protein coupled receptors family 2 profile 2" evidence="9">
    <location>
        <begin position="19"/>
        <end position="276"/>
    </location>
</feature>
<evidence type="ECO:0000256" key="6">
    <source>
        <dbReference type="ARBA" id="ARBA00023170"/>
    </source>
</evidence>
<accession>A0AAW2QWR1</accession>
<gene>
    <name evidence="10" type="ORF">Scaly_0903900</name>
</gene>
<comment type="subcellular location">
    <subcellularLocation>
        <location evidence="1">Membrane</location>
        <topology evidence="1">Multi-pass membrane protein</topology>
    </subcellularLocation>
</comment>
<evidence type="ECO:0000313" key="10">
    <source>
        <dbReference type="EMBL" id="KAL0372223.1"/>
    </source>
</evidence>
<dbReference type="EMBL" id="JACGWM010000005">
    <property type="protein sequence ID" value="KAL0372223.1"/>
    <property type="molecule type" value="Genomic_DNA"/>
</dbReference>
<evidence type="ECO:0000256" key="4">
    <source>
        <dbReference type="ARBA" id="ARBA00023040"/>
    </source>
</evidence>